<dbReference type="InterPro" id="IPR036047">
    <property type="entry name" value="F-box-like_dom_sf"/>
</dbReference>
<keyword evidence="3" id="KW-1185">Reference proteome</keyword>
<feature type="domain" description="F-box" evidence="1">
    <location>
        <begin position="29"/>
        <end position="69"/>
    </location>
</feature>
<comment type="caution">
    <text evidence="2">The sequence shown here is derived from an EMBL/GenBank/DDBJ whole genome shotgun (WGS) entry which is preliminary data.</text>
</comment>
<gene>
    <name evidence="2" type="ORF">K2173_010909</name>
</gene>
<evidence type="ECO:0000313" key="2">
    <source>
        <dbReference type="EMBL" id="KAJ8760053.1"/>
    </source>
</evidence>
<dbReference type="InterPro" id="IPR017451">
    <property type="entry name" value="F-box-assoc_interact_dom"/>
</dbReference>
<dbReference type="InterPro" id="IPR001810">
    <property type="entry name" value="F-box_dom"/>
</dbReference>
<name>A0AAV8T199_9ROSI</name>
<dbReference type="PANTHER" id="PTHR35546:SF25">
    <property type="entry name" value="F-BOX DOMAIN-CONTAINING PROTEIN"/>
    <property type="match status" value="1"/>
</dbReference>
<dbReference type="SUPFAM" id="SSF81383">
    <property type="entry name" value="F-box domain"/>
    <property type="match status" value="1"/>
</dbReference>
<dbReference type="InterPro" id="IPR055290">
    <property type="entry name" value="At3g26010-like"/>
</dbReference>
<dbReference type="AlphaFoldDB" id="A0AAV8T199"/>
<proteinExistence type="predicted"/>
<sequence length="401" mass="46504">MIQKQKKACNNLMNLSLRSYDKQALYSMIGSDIMIEVLLRLPLISLLQSRCVCKWWKNLISDPVFISEYSRRNPHRRVWGFFLQKFLMCEIYSKLEFITCKGETDSAPKPNLSFIEDDNGVRIQHSCNGILICSSFRCHEEDRKYYICIPATKQYKPLPKPDCNSVYSINIAYDPQVSPDHKVICICDSQLSTSQGCIKIYDSASGSWKIAENFPLASEDLMFNRGVYWNGALHWVGKGNFSVGFNVENENTFIMRMPPIPEGYSERRLAYFGKSGGHLFLIEIYGPNTTRFDVMEMKSDYSGWFVKYRVDLGSLVYSFPEMVRNDVQPLHRYMFTVLHLFDHQLGDRDGSYMVLHIPGRFILYNFEDGSFTSQVCSLDSSLGLWYSWESVYPYANYLSYI</sequence>
<dbReference type="EMBL" id="JAIWQS010000007">
    <property type="protein sequence ID" value="KAJ8760053.1"/>
    <property type="molecule type" value="Genomic_DNA"/>
</dbReference>
<accession>A0AAV8T199</accession>
<dbReference type="NCBIfam" id="TIGR01640">
    <property type="entry name" value="F_box_assoc_1"/>
    <property type="match status" value="1"/>
</dbReference>
<dbReference type="PANTHER" id="PTHR35546">
    <property type="entry name" value="F-BOX PROTEIN INTERACTION DOMAIN PROTEIN-RELATED"/>
    <property type="match status" value="1"/>
</dbReference>
<dbReference type="SMART" id="SM00256">
    <property type="entry name" value="FBOX"/>
    <property type="match status" value="1"/>
</dbReference>
<dbReference type="Proteomes" id="UP001159364">
    <property type="component" value="Linkage Group LG07"/>
</dbReference>
<dbReference type="InterPro" id="IPR006527">
    <property type="entry name" value="F-box-assoc_dom_typ1"/>
</dbReference>
<protein>
    <recommendedName>
        <fullName evidence="1">F-box domain-containing protein</fullName>
    </recommendedName>
</protein>
<dbReference type="Pfam" id="PF07734">
    <property type="entry name" value="FBA_1"/>
    <property type="match status" value="1"/>
</dbReference>
<organism evidence="2 3">
    <name type="scientific">Erythroxylum novogranatense</name>
    <dbReference type="NCBI Taxonomy" id="1862640"/>
    <lineage>
        <taxon>Eukaryota</taxon>
        <taxon>Viridiplantae</taxon>
        <taxon>Streptophyta</taxon>
        <taxon>Embryophyta</taxon>
        <taxon>Tracheophyta</taxon>
        <taxon>Spermatophyta</taxon>
        <taxon>Magnoliopsida</taxon>
        <taxon>eudicotyledons</taxon>
        <taxon>Gunneridae</taxon>
        <taxon>Pentapetalae</taxon>
        <taxon>rosids</taxon>
        <taxon>fabids</taxon>
        <taxon>Malpighiales</taxon>
        <taxon>Erythroxylaceae</taxon>
        <taxon>Erythroxylum</taxon>
    </lineage>
</organism>
<reference evidence="2 3" key="1">
    <citation type="submission" date="2021-09" db="EMBL/GenBank/DDBJ databases">
        <title>Genomic insights and catalytic innovation underlie evolution of tropane alkaloids biosynthesis.</title>
        <authorList>
            <person name="Wang Y.-J."/>
            <person name="Tian T."/>
            <person name="Huang J.-P."/>
            <person name="Huang S.-X."/>
        </authorList>
    </citation>
    <scope>NUCLEOTIDE SEQUENCE [LARGE SCALE GENOMIC DNA]</scope>
    <source>
        <strain evidence="2">KIB-2018</strain>
        <tissue evidence="2">Leaf</tissue>
    </source>
</reference>
<evidence type="ECO:0000259" key="1">
    <source>
        <dbReference type="SMART" id="SM00256"/>
    </source>
</evidence>
<evidence type="ECO:0000313" key="3">
    <source>
        <dbReference type="Proteomes" id="UP001159364"/>
    </source>
</evidence>
<dbReference type="Pfam" id="PF00646">
    <property type="entry name" value="F-box"/>
    <property type="match status" value="1"/>
</dbReference>
<dbReference type="Gene3D" id="1.20.1280.50">
    <property type="match status" value="1"/>
</dbReference>